<dbReference type="PROSITE" id="PS00455">
    <property type="entry name" value="AMP_BINDING"/>
    <property type="match status" value="1"/>
</dbReference>
<feature type="domain" description="AMP-dependent synthetase/ligase" evidence="3">
    <location>
        <begin position="105"/>
        <end position="463"/>
    </location>
</feature>
<organism evidence="5 6">
    <name type="scientific">Mycena indigotica</name>
    <dbReference type="NCBI Taxonomy" id="2126181"/>
    <lineage>
        <taxon>Eukaryota</taxon>
        <taxon>Fungi</taxon>
        <taxon>Dikarya</taxon>
        <taxon>Basidiomycota</taxon>
        <taxon>Agaricomycotina</taxon>
        <taxon>Agaricomycetes</taxon>
        <taxon>Agaricomycetidae</taxon>
        <taxon>Agaricales</taxon>
        <taxon>Marasmiineae</taxon>
        <taxon>Mycenaceae</taxon>
        <taxon>Mycena</taxon>
    </lineage>
</organism>
<sequence>MAVAWEPKRTLAETDALLCAPGQMHELETVLVNGQRTGLTILVADLTSVSVQRVYKNQWPSARMFWLWSTNLYGDRTYIAYENQRYTFVQDLSADVPAHEIICRFKETLARSLIAAAVYREVYGVKKGDRIAICARNLPEYLVAYWGCHLIGAVAVLVNAWLPVTPLLYCLTHADCKLILLDPERADRLVSVRDKLGAAHVLVFEPGKRHWKGMQIWESTLNSFKGNHMQILEQDPNILPEDDAMIFFTSGTTGLPKGVLSTQRQFLTNTLNTVVSRRRAVLRRGEEIKARSPTDPQEGFLIAAPFFHATGMTSLTMTATLAGAKIVLIRKWDTKQATKLIKEEKVTMAGGVPSMSSDLIESELAGYSGLDALTFGGAATPPALLIRAKAAFPSVVLNQAYGLTECNSIAISFAAEDWLARPTSCGLASPINDVVIVKDGKVVPRGELGEIWIKGCNVMKGYWRDPAATEKTVTKDGWLLSGDVGMQDEEGFVYIRDRIKDIIIRGGENIDSTSVENALFTEGVLEVAAIGIPDSRLGELVAAVVTTKPDHGLTEESLIALARSRLPHFAVPVMVLFVPEIEHNAAGKIMKGGARKFAAEEWARRLKTKAKL</sequence>
<name>A0A8H6SMB2_9AGAR</name>
<feature type="domain" description="AMP-binding enzyme C-terminal" evidence="4">
    <location>
        <begin position="516"/>
        <end position="588"/>
    </location>
</feature>
<dbReference type="Proteomes" id="UP000636479">
    <property type="component" value="Unassembled WGS sequence"/>
</dbReference>
<dbReference type="InterPro" id="IPR042099">
    <property type="entry name" value="ANL_N_sf"/>
</dbReference>
<evidence type="ECO:0000256" key="1">
    <source>
        <dbReference type="ARBA" id="ARBA00006432"/>
    </source>
</evidence>
<evidence type="ECO:0000259" key="4">
    <source>
        <dbReference type="Pfam" id="PF13193"/>
    </source>
</evidence>
<evidence type="ECO:0000259" key="3">
    <source>
        <dbReference type="Pfam" id="PF00501"/>
    </source>
</evidence>
<dbReference type="GeneID" id="59346530"/>
<dbReference type="Gene3D" id="3.40.50.12780">
    <property type="entry name" value="N-terminal domain of ligase-like"/>
    <property type="match status" value="1"/>
</dbReference>
<dbReference type="Pfam" id="PF00501">
    <property type="entry name" value="AMP-binding"/>
    <property type="match status" value="1"/>
</dbReference>
<dbReference type="InterPro" id="IPR020845">
    <property type="entry name" value="AMP-binding_CS"/>
</dbReference>
<dbReference type="InterPro" id="IPR045851">
    <property type="entry name" value="AMP-bd_C_sf"/>
</dbReference>
<evidence type="ECO:0000256" key="2">
    <source>
        <dbReference type="ARBA" id="ARBA00022598"/>
    </source>
</evidence>
<dbReference type="InterPro" id="IPR000873">
    <property type="entry name" value="AMP-dep_synth/lig_dom"/>
</dbReference>
<dbReference type="Gene3D" id="3.30.300.30">
    <property type="match status" value="1"/>
</dbReference>
<dbReference type="OrthoDB" id="10253115at2759"/>
<dbReference type="GO" id="GO:0006631">
    <property type="term" value="P:fatty acid metabolic process"/>
    <property type="evidence" value="ECO:0007669"/>
    <property type="project" value="TreeGrafter"/>
</dbReference>
<dbReference type="PANTHER" id="PTHR43201">
    <property type="entry name" value="ACYL-COA SYNTHETASE"/>
    <property type="match status" value="1"/>
</dbReference>
<protein>
    <recommendedName>
        <fullName evidence="7">Acetyl-CoA synthetase-like protein</fullName>
    </recommendedName>
</protein>
<dbReference type="InterPro" id="IPR025110">
    <property type="entry name" value="AMP-bd_C"/>
</dbReference>
<comment type="similarity">
    <text evidence="1">Belongs to the ATP-dependent AMP-binding enzyme family.</text>
</comment>
<dbReference type="AlphaFoldDB" id="A0A8H6SMB2"/>
<proteinExistence type="inferred from homology"/>
<keyword evidence="6" id="KW-1185">Reference proteome</keyword>
<comment type="caution">
    <text evidence="5">The sequence shown here is derived from an EMBL/GenBank/DDBJ whole genome shotgun (WGS) entry which is preliminary data.</text>
</comment>
<keyword evidence="2" id="KW-0436">Ligase</keyword>
<dbReference type="SUPFAM" id="SSF56801">
    <property type="entry name" value="Acetyl-CoA synthetase-like"/>
    <property type="match status" value="1"/>
</dbReference>
<evidence type="ECO:0000313" key="6">
    <source>
        <dbReference type="Proteomes" id="UP000636479"/>
    </source>
</evidence>
<dbReference type="RefSeq" id="XP_037219658.1">
    <property type="nucleotide sequence ID" value="XM_037364014.1"/>
</dbReference>
<dbReference type="PANTHER" id="PTHR43201:SF5">
    <property type="entry name" value="MEDIUM-CHAIN ACYL-COA LIGASE ACSF2, MITOCHONDRIAL"/>
    <property type="match status" value="1"/>
</dbReference>
<evidence type="ECO:0000313" key="5">
    <source>
        <dbReference type="EMBL" id="KAF7301658.1"/>
    </source>
</evidence>
<dbReference type="GO" id="GO:0031956">
    <property type="term" value="F:medium-chain fatty acid-CoA ligase activity"/>
    <property type="evidence" value="ECO:0007669"/>
    <property type="project" value="TreeGrafter"/>
</dbReference>
<dbReference type="Pfam" id="PF13193">
    <property type="entry name" value="AMP-binding_C"/>
    <property type="match status" value="1"/>
</dbReference>
<evidence type="ECO:0008006" key="7">
    <source>
        <dbReference type="Google" id="ProtNLM"/>
    </source>
</evidence>
<accession>A0A8H6SMB2</accession>
<gene>
    <name evidence="5" type="ORF">MIND_00731300</name>
</gene>
<reference evidence="5" key="1">
    <citation type="submission" date="2020-05" db="EMBL/GenBank/DDBJ databases">
        <title>Mycena genomes resolve the evolution of fungal bioluminescence.</title>
        <authorList>
            <person name="Tsai I.J."/>
        </authorList>
    </citation>
    <scope>NUCLEOTIDE SEQUENCE</scope>
    <source>
        <strain evidence="5">171206Taipei</strain>
    </source>
</reference>
<dbReference type="EMBL" id="JACAZF010000006">
    <property type="protein sequence ID" value="KAF7301658.1"/>
    <property type="molecule type" value="Genomic_DNA"/>
</dbReference>